<evidence type="ECO:0000313" key="3">
    <source>
        <dbReference type="EMBL" id="CAH1774287.1"/>
    </source>
</evidence>
<dbReference type="AlphaFoldDB" id="A0A8S4MZJ0"/>
<name>A0A8S4MZJ0_OWEFU</name>
<evidence type="ECO:0000256" key="1">
    <source>
        <dbReference type="SAM" id="MobiDB-lite"/>
    </source>
</evidence>
<dbReference type="InterPro" id="IPR005240">
    <property type="entry name" value="DUF389"/>
</dbReference>
<feature type="transmembrane region" description="Helical" evidence="2">
    <location>
        <begin position="380"/>
        <end position="405"/>
    </location>
</feature>
<dbReference type="Pfam" id="PF04087">
    <property type="entry name" value="DUF389"/>
    <property type="match status" value="1"/>
</dbReference>
<comment type="caution">
    <text evidence="3">The sequence shown here is derived from an EMBL/GenBank/DDBJ whole genome shotgun (WGS) entry which is preliminary data.</text>
</comment>
<keyword evidence="2" id="KW-0472">Membrane</keyword>
<dbReference type="OrthoDB" id="543859at2759"/>
<feature type="compositionally biased region" description="Basic and acidic residues" evidence="1">
    <location>
        <begin position="68"/>
        <end position="77"/>
    </location>
</feature>
<reference evidence="3" key="1">
    <citation type="submission" date="2022-03" db="EMBL/GenBank/DDBJ databases">
        <authorList>
            <person name="Martin C."/>
        </authorList>
    </citation>
    <scope>NUCLEOTIDE SEQUENCE</scope>
</reference>
<sequence length="824" mass="90287">MAAVLFLIYVPHEKNCKEKNITSSDSDNEDNTQVVANDTQASKEVEIDQADSIKSFEKEGEEENPSQKVEDQLHQPDETASTSAAHDSKTINDVNITKVGERNSTLIDNETHVDFLKFDSPLAEVTKGVLVALSINNDVWTLSNDEKQYQVTFIEDSGERCELILDKLAIYGIGIKTSNSSVSVLPIPIHSESVELDSDTEDTDEDDSELDAPNEQQKNEFKKSIKSRLTVKQVVDGVRSQALLTFDYITLVVIASIIAALGLFEDSSVVLVASMLISPLMGPIMAGTFGHAIGNIKLRNQGLKSEAVGLGICFVLGILIGFIFGLINMNGANSGASAEWPTNEMKSRGMARSLVVGVFIAIASGAGVALSILGGNAGPLVGVAISASLLPPVVNSGMLLAYSVIAAAHPLDTHHSIATPTPRATGLYFNETDNDTNAALPLSPPCSPYVNNAYKPVYMCSMAAETAIMGFISLLLTALNIFFIFLMSYVVLKIKEVAPHTATSATDIFWKKDIKIARDSYKTTKGSDSVDLGRRFLKEWTDMREAQLKQGKTLKGEASKEIAREFRDMYKGIERSETYQGVLSEMAKPPPLARNLSADLPYIDDDVSLDEDSDPHVHFTLSQFPSELSPSTPHTSHPRTVYFEARSYPEANDILSHNHDGLKKRVTWSPEKHLTSLSNESLTSEEKYKTALSMPHKGHKTLRLNIPGNTHAKKKYRFKVTKVAENELVTQGKIKLRKKSHKSSARPGQKSPNVTVVSDKFAVMPVKDPQEPVSRKLRPVAPQDTKTVLDEGRNLEADIIHKMESERLLVSGDEETGFNESDVI</sequence>
<feature type="compositionally biased region" description="Polar residues" evidence="1">
    <location>
        <begin position="78"/>
        <end position="89"/>
    </location>
</feature>
<gene>
    <name evidence="3" type="ORF">OFUS_LOCUS1779</name>
</gene>
<organism evidence="3 4">
    <name type="scientific">Owenia fusiformis</name>
    <name type="common">Polychaete worm</name>
    <dbReference type="NCBI Taxonomy" id="6347"/>
    <lineage>
        <taxon>Eukaryota</taxon>
        <taxon>Metazoa</taxon>
        <taxon>Spiralia</taxon>
        <taxon>Lophotrochozoa</taxon>
        <taxon>Annelida</taxon>
        <taxon>Polychaeta</taxon>
        <taxon>Sedentaria</taxon>
        <taxon>Canalipalpata</taxon>
        <taxon>Sabellida</taxon>
        <taxon>Oweniida</taxon>
        <taxon>Oweniidae</taxon>
        <taxon>Owenia</taxon>
    </lineage>
</organism>
<accession>A0A8S4MZJ0</accession>
<feature type="region of interest" description="Disordered" evidence="1">
    <location>
        <begin position="195"/>
        <end position="218"/>
    </location>
</feature>
<feature type="compositionally biased region" description="Acidic residues" evidence="1">
    <location>
        <begin position="195"/>
        <end position="212"/>
    </location>
</feature>
<keyword evidence="2" id="KW-1133">Transmembrane helix</keyword>
<dbReference type="PANTHER" id="PTHR20992">
    <property type="entry name" value="AT15442P-RELATED"/>
    <property type="match status" value="1"/>
</dbReference>
<dbReference type="EMBL" id="CAIIXF020000001">
    <property type="protein sequence ID" value="CAH1774287.1"/>
    <property type="molecule type" value="Genomic_DNA"/>
</dbReference>
<evidence type="ECO:0000256" key="2">
    <source>
        <dbReference type="SAM" id="Phobius"/>
    </source>
</evidence>
<feature type="transmembrane region" description="Helical" evidence="2">
    <location>
        <begin position="467"/>
        <end position="492"/>
    </location>
</feature>
<proteinExistence type="predicted"/>
<keyword evidence="4" id="KW-1185">Reference proteome</keyword>
<feature type="transmembrane region" description="Helical" evidence="2">
    <location>
        <begin position="242"/>
        <end position="264"/>
    </location>
</feature>
<feature type="compositionally biased region" description="Polar residues" evidence="1">
    <location>
        <begin position="21"/>
        <end position="40"/>
    </location>
</feature>
<feature type="transmembrane region" description="Helical" evidence="2">
    <location>
        <begin position="308"/>
        <end position="329"/>
    </location>
</feature>
<dbReference type="PANTHER" id="PTHR20992:SF9">
    <property type="entry name" value="AT15442P-RELATED"/>
    <property type="match status" value="1"/>
</dbReference>
<keyword evidence="2" id="KW-0812">Transmembrane</keyword>
<feature type="transmembrane region" description="Helical" evidence="2">
    <location>
        <begin position="270"/>
        <end position="296"/>
    </location>
</feature>
<evidence type="ECO:0000313" key="4">
    <source>
        <dbReference type="Proteomes" id="UP000749559"/>
    </source>
</evidence>
<dbReference type="Proteomes" id="UP000749559">
    <property type="component" value="Unassembled WGS sequence"/>
</dbReference>
<protein>
    <submittedName>
        <fullName evidence="3">Uncharacterized protein</fullName>
    </submittedName>
</protein>
<feature type="region of interest" description="Disordered" evidence="1">
    <location>
        <begin position="18"/>
        <end position="89"/>
    </location>
</feature>
<feature type="transmembrane region" description="Helical" evidence="2">
    <location>
        <begin position="349"/>
        <end position="373"/>
    </location>
</feature>